<dbReference type="GO" id="GO:0003713">
    <property type="term" value="F:transcription coactivator activity"/>
    <property type="evidence" value="ECO:0007669"/>
    <property type="project" value="TreeGrafter"/>
</dbReference>
<keyword evidence="3" id="KW-1185">Reference proteome</keyword>
<name>L5K7X5_PTEAL</name>
<dbReference type="PANTHER" id="PTHR46029:SF2">
    <property type="entry name" value="C-TERMINAL-BINDING PROTEIN 1"/>
    <property type="match status" value="1"/>
</dbReference>
<dbReference type="GO" id="GO:0003714">
    <property type="term" value="F:transcription corepressor activity"/>
    <property type="evidence" value="ECO:0007669"/>
    <property type="project" value="TreeGrafter"/>
</dbReference>
<sequence length="201" mass="21253">MNGPLHPRPLVALLDGRDCTVEMPILKDVATVAFCDAQSTQEIHEKGFLPLHSSLAVGVLAARHRRNGCHHHNTVKNISRAKRRLQPPATKPGRALGPHGTLPLEFQVPPAPGVGCYLQLAAHPVAVAEAGFLSLLGSSLYGGACKVRGGHEEEDGMKTRCSMRRPRGAPSPSARASAGQEQAQQSQRSVSARGGGGDCQK</sequence>
<dbReference type="InParanoid" id="L5K7X5"/>
<dbReference type="PANTHER" id="PTHR46029">
    <property type="entry name" value="C-TERMINAL-BINDING PROTEIN"/>
    <property type="match status" value="1"/>
</dbReference>
<evidence type="ECO:0000313" key="2">
    <source>
        <dbReference type="EMBL" id="ELK06598.1"/>
    </source>
</evidence>
<dbReference type="EMBL" id="KB031030">
    <property type="protein sequence ID" value="ELK06598.1"/>
    <property type="molecule type" value="Genomic_DNA"/>
</dbReference>
<accession>L5K7X5</accession>
<evidence type="ECO:0000313" key="3">
    <source>
        <dbReference type="Proteomes" id="UP000010552"/>
    </source>
</evidence>
<dbReference type="SUPFAM" id="SSF52283">
    <property type="entry name" value="Formate/glycerate dehydrogenase catalytic domain-like"/>
    <property type="match status" value="1"/>
</dbReference>
<reference evidence="3" key="1">
    <citation type="journal article" date="2013" name="Science">
        <title>Comparative analysis of bat genomes provides insight into the evolution of flight and immunity.</title>
        <authorList>
            <person name="Zhang G."/>
            <person name="Cowled C."/>
            <person name="Shi Z."/>
            <person name="Huang Z."/>
            <person name="Bishop-Lilly K.A."/>
            <person name="Fang X."/>
            <person name="Wynne J.W."/>
            <person name="Xiong Z."/>
            <person name="Baker M.L."/>
            <person name="Zhao W."/>
            <person name="Tachedjian M."/>
            <person name="Zhu Y."/>
            <person name="Zhou P."/>
            <person name="Jiang X."/>
            <person name="Ng J."/>
            <person name="Yang L."/>
            <person name="Wu L."/>
            <person name="Xiao J."/>
            <person name="Feng Y."/>
            <person name="Chen Y."/>
            <person name="Sun X."/>
            <person name="Zhang Y."/>
            <person name="Marsh G.A."/>
            <person name="Crameri G."/>
            <person name="Broder C.C."/>
            <person name="Frey K.G."/>
            <person name="Wang L.F."/>
            <person name="Wang J."/>
        </authorList>
    </citation>
    <scope>NUCLEOTIDE SEQUENCE [LARGE SCALE GENOMIC DNA]</scope>
</reference>
<proteinExistence type="predicted"/>
<dbReference type="Gene3D" id="3.40.50.720">
    <property type="entry name" value="NAD(P)-binding Rossmann-like Domain"/>
    <property type="match status" value="1"/>
</dbReference>
<dbReference type="GO" id="GO:0140297">
    <property type="term" value="F:DNA-binding transcription factor binding"/>
    <property type="evidence" value="ECO:0007669"/>
    <property type="project" value="TreeGrafter"/>
</dbReference>
<feature type="region of interest" description="Disordered" evidence="1">
    <location>
        <begin position="149"/>
        <end position="201"/>
    </location>
</feature>
<dbReference type="STRING" id="9402.L5K7X5"/>
<organism evidence="2 3">
    <name type="scientific">Pteropus alecto</name>
    <name type="common">Black flying fox</name>
    <dbReference type="NCBI Taxonomy" id="9402"/>
    <lineage>
        <taxon>Eukaryota</taxon>
        <taxon>Metazoa</taxon>
        <taxon>Chordata</taxon>
        <taxon>Craniata</taxon>
        <taxon>Vertebrata</taxon>
        <taxon>Euteleostomi</taxon>
        <taxon>Mammalia</taxon>
        <taxon>Eutheria</taxon>
        <taxon>Laurasiatheria</taxon>
        <taxon>Chiroptera</taxon>
        <taxon>Yinpterochiroptera</taxon>
        <taxon>Pteropodoidea</taxon>
        <taxon>Pteropodidae</taxon>
        <taxon>Pteropodinae</taxon>
        <taxon>Pteropus</taxon>
    </lineage>
</organism>
<dbReference type="GO" id="GO:0005634">
    <property type="term" value="C:nucleus"/>
    <property type="evidence" value="ECO:0007669"/>
    <property type="project" value="TreeGrafter"/>
</dbReference>
<dbReference type="InterPro" id="IPR051638">
    <property type="entry name" value="CTBP_dehydrogenase"/>
</dbReference>
<feature type="compositionally biased region" description="Low complexity" evidence="1">
    <location>
        <begin position="168"/>
        <end position="192"/>
    </location>
</feature>
<protein>
    <submittedName>
        <fullName evidence="2">C-terminal-binding protein 1</fullName>
    </submittedName>
</protein>
<dbReference type="AlphaFoldDB" id="L5K7X5"/>
<dbReference type="GO" id="GO:0001221">
    <property type="term" value="F:transcription coregulator binding"/>
    <property type="evidence" value="ECO:0007669"/>
    <property type="project" value="TreeGrafter"/>
</dbReference>
<gene>
    <name evidence="2" type="ORF">PAL_GLEAN10022958</name>
</gene>
<dbReference type="GO" id="GO:0006357">
    <property type="term" value="P:regulation of transcription by RNA polymerase II"/>
    <property type="evidence" value="ECO:0007669"/>
    <property type="project" value="TreeGrafter"/>
</dbReference>
<dbReference type="Proteomes" id="UP000010552">
    <property type="component" value="Unassembled WGS sequence"/>
</dbReference>
<evidence type="ECO:0000256" key="1">
    <source>
        <dbReference type="SAM" id="MobiDB-lite"/>
    </source>
</evidence>